<protein>
    <submittedName>
        <fullName evidence="2">Uncharacterized protein</fullName>
    </submittedName>
</protein>
<dbReference type="AlphaFoldDB" id="A0A7W6GS28"/>
<evidence type="ECO:0000313" key="2">
    <source>
        <dbReference type="EMBL" id="MBB3985996.1"/>
    </source>
</evidence>
<feature type="signal peptide" evidence="1">
    <location>
        <begin position="1"/>
        <end position="20"/>
    </location>
</feature>
<dbReference type="RefSeq" id="WP_183966037.1">
    <property type="nucleotide sequence ID" value="NZ_BAABBZ010000007.1"/>
</dbReference>
<feature type="chain" id="PRO_5031351860" evidence="1">
    <location>
        <begin position="21"/>
        <end position="101"/>
    </location>
</feature>
<sequence>MRALAISVILAACAASSASAEKGALAYCQDQANGIAYSGGAKTGYAAQYNAAVDACMNGRASYTVVMDQSRFRQPRNTPSVVGNCPPGAAPFYRGTLYCVD</sequence>
<proteinExistence type="predicted"/>
<dbReference type="EMBL" id="JACIEJ010000005">
    <property type="protein sequence ID" value="MBB3985996.1"/>
    <property type="molecule type" value="Genomic_DNA"/>
</dbReference>
<keyword evidence="3" id="KW-1185">Reference proteome</keyword>
<evidence type="ECO:0000256" key="1">
    <source>
        <dbReference type="SAM" id="SignalP"/>
    </source>
</evidence>
<evidence type="ECO:0000313" key="3">
    <source>
        <dbReference type="Proteomes" id="UP000541426"/>
    </source>
</evidence>
<organism evidence="2 3">
    <name type="scientific">Sagittula marina</name>
    <dbReference type="NCBI Taxonomy" id="943940"/>
    <lineage>
        <taxon>Bacteria</taxon>
        <taxon>Pseudomonadati</taxon>
        <taxon>Pseudomonadota</taxon>
        <taxon>Alphaproteobacteria</taxon>
        <taxon>Rhodobacterales</taxon>
        <taxon>Roseobacteraceae</taxon>
        <taxon>Sagittula</taxon>
    </lineage>
</organism>
<reference evidence="2 3" key="1">
    <citation type="submission" date="2020-08" db="EMBL/GenBank/DDBJ databases">
        <title>Genomic Encyclopedia of Type Strains, Phase IV (KMG-IV): sequencing the most valuable type-strain genomes for metagenomic binning, comparative biology and taxonomic classification.</title>
        <authorList>
            <person name="Goeker M."/>
        </authorList>
    </citation>
    <scope>NUCLEOTIDE SEQUENCE [LARGE SCALE GENOMIC DNA]</scope>
    <source>
        <strain evidence="2 3">DSM 102235</strain>
    </source>
</reference>
<comment type="caution">
    <text evidence="2">The sequence shown here is derived from an EMBL/GenBank/DDBJ whole genome shotgun (WGS) entry which is preliminary data.</text>
</comment>
<keyword evidence="1" id="KW-0732">Signal</keyword>
<accession>A0A7W6GS28</accession>
<name>A0A7W6GS28_9RHOB</name>
<dbReference type="Proteomes" id="UP000541426">
    <property type="component" value="Unassembled WGS sequence"/>
</dbReference>
<gene>
    <name evidence="2" type="ORF">GGQ68_002334</name>
</gene>